<protein>
    <submittedName>
        <fullName evidence="1">Phosphonate C-P lyase system protein PhnH</fullName>
    </submittedName>
</protein>
<evidence type="ECO:0000313" key="1">
    <source>
        <dbReference type="EMBL" id="MCL1632160.1"/>
    </source>
</evidence>
<dbReference type="SUPFAM" id="SSF159709">
    <property type="entry name" value="PhnH-like"/>
    <property type="match status" value="1"/>
</dbReference>
<dbReference type="Gene3D" id="3.40.50.11310">
    <property type="entry name" value="Bacterial phosphonate metabolism protein PhnH"/>
    <property type="match status" value="1"/>
</dbReference>
<dbReference type="GO" id="GO:0016829">
    <property type="term" value="F:lyase activity"/>
    <property type="evidence" value="ECO:0007669"/>
    <property type="project" value="UniProtKB-KW"/>
</dbReference>
<comment type="caution">
    <text evidence="1">The sequence shown here is derived from an EMBL/GenBank/DDBJ whole genome shotgun (WGS) entry which is preliminary data.</text>
</comment>
<reference evidence="1 2" key="1">
    <citation type="submission" date="2022-05" db="EMBL/GenBank/DDBJ databases">
        <title>Sporolactobacillus sp nov CPB3-1, isolated from tree bark (Mangifera indica L.).</title>
        <authorList>
            <person name="Phuengjayaem S."/>
            <person name="Tanasupawat S."/>
        </authorList>
    </citation>
    <scope>NUCLEOTIDE SEQUENCE [LARGE SCALE GENOMIC DNA]</scope>
    <source>
        <strain evidence="1 2">CPB3-1</strain>
    </source>
</reference>
<evidence type="ECO:0000313" key="2">
    <source>
        <dbReference type="Proteomes" id="UP001203004"/>
    </source>
</evidence>
<name>A0ABT0MBB6_9BACL</name>
<sequence>MTNANHFQPVHDTRNLYRHLLDSMARPGKINDIAELFHHVPETCPCSAGSYALAHTLLDHQVRFHFYSQDLHAPDAERSIEWTTGSHHTTPVDADYLFIDTAPETDEIRAIMQNVRIGTLAEPEKSATIILHVRKLSGSDNLDVPMLLHGPGVNGWHLLSAEGMDAEWLRMRAVRNREYPTGCDFILFDDEGQIAALPRTTLIESGVI</sequence>
<keyword evidence="1" id="KW-0456">Lyase</keyword>
<dbReference type="Pfam" id="PF05845">
    <property type="entry name" value="PhnH"/>
    <property type="match status" value="1"/>
</dbReference>
<keyword evidence="2" id="KW-1185">Reference proteome</keyword>
<gene>
    <name evidence="1" type="primary">phnH</name>
    <name evidence="1" type="ORF">M3N64_09410</name>
</gene>
<proteinExistence type="predicted"/>
<dbReference type="Proteomes" id="UP001203004">
    <property type="component" value="Unassembled WGS sequence"/>
</dbReference>
<dbReference type="EMBL" id="JAMAST010000010">
    <property type="protein sequence ID" value="MCL1632160.1"/>
    <property type="molecule type" value="Genomic_DNA"/>
</dbReference>
<dbReference type="InterPro" id="IPR038058">
    <property type="entry name" value="PhnH-like_sp"/>
</dbReference>
<dbReference type="NCBIfam" id="TIGR03292">
    <property type="entry name" value="PhnH_redo"/>
    <property type="match status" value="1"/>
</dbReference>
<organism evidence="1 2">
    <name type="scientific">Sporolactobacillus mangiferae</name>
    <dbReference type="NCBI Taxonomy" id="2940498"/>
    <lineage>
        <taxon>Bacteria</taxon>
        <taxon>Bacillati</taxon>
        <taxon>Bacillota</taxon>
        <taxon>Bacilli</taxon>
        <taxon>Bacillales</taxon>
        <taxon>Sporolactobacillaceae</taxon>
        <taxon>Sporolactobacillus</taxon>
    </lineage>
</organism>
<dbReference type="RefSeq" id="WP_249101545.1">
    <property type="nucleotide sequence ID" value="NZ_JAMAST010000010.1"/>
</dbReference>
<dbReference type="PIRSF" id="PIRSF020680">
    <property type="entry name" value="PhnH"/>
    <property type="match status" value="1"/>
</dbReference>
<accession>A0ABT0MBB6</accession>
<dbReference type="InterPro" id="IPR008772">
    <property type="entry name" value="Phosphonate_metab_PhnH"/>
</dbReference>